<name>A0A1R3G367_COCAP</name>
<sequence length="42" mass="4999">MAIQKNICNLQAKHQDKKKPLNVWLKVMKAQDRLKQHDMAVR</sequence>
<dbReference type="EMBL" id="AWWV01015494">
    <property type="protein sequence ID" value="OMO52538.1"/>
    <property type="molecule type" value="Genomic_DNA"/>
</dbReference>
<dbReference type="Proteomes" id="UP000188268">
    <property type="component" value="Unassembled WGS sequence"/>
</dbReference>
<dbReference type="AlphaFoldDB" id="A0A1R3G367"/>
<reference evidence="1 2" key="1">
    <citation type="submission" date="2013-09" db="EMBL/GenBank/DDBJ databases">
        <title>Corchorus capsularis genome sequencing.</title>
        <authorList>
            <person name="Alam M."/>
            <person name="Haque M.S."/>
            <person name="Islam M.S."/>
            <person name="Emdad E.M."/>
            <person name="Islam M.M."/>
            <person name="Ahmed B."/>
            <person name="Halim A."/>
            <person name="Hossen Q.M.M."/>
            <person name="Hossain M.Z."/>
            <person name="Ahmed R."/>
            <person name="Khan M.M."/>
            <person name="Islam R."/>
            <person name="Rashid M.M."/>
            <person name="Khan S.A."/>
            <person name="Rahman M.S."/>
            <person name="Alam M."/>
        </authorList>
    </citation>
    <scope>NUCLEOTIDE SEQUENCE [LARGE SCALE GENOMIC DNA]</scope>
    <source>
        <strain evidence="2">cv. CVL-1</strain>
        <tissue evidence="1">Whole seedling</tissue>
    </source>
</reference>
<proteinExistence type="predicted"/>
<evidence type="ECO:0000313" key="2">
    <source>
        <dbReference type="Proteomes" id="UP000188268"/>
    </source>
</evidence>
<gene>
    <name evidence="1" type="ORF">CCACVL1_29195</name>
</gene>
<evidence type="ECO:0000313" key="1">
    <source>
        <dbReference type="EMBL" id="OMO52538.1"/>
    </source>
</evidence>
<dbReference type="OrthoDB" id="10277314at2759"/>
<protein>
    <submittedName>
        <fullName evidence="1">Uncharacterized protein</fullName>
    </submittedName>
</protein>
<dbReference type="Gramene" id="OMO52538">
    <property type="protein sequence ID" value="OMO52538"/>
    <property type="gene ID" value="CCACVL1_29195"/>
</dbReference>
<organism evidence="1 2">
    <name type="scientific">Corchorus capsularis</name>
    <name type="common">Jute</name>
    <dbReference type="NCBI Taxonomy" id="210143"/>
    <lineage>
        <taxon>Eukaryota</taxon>
        <taxon>Viridiplantae</taxon>
        <taxon>Streptophyta</taxon>
        <taxon>Embryophyta</taxon>
        <taxon>Tracheophyta</taxon>
        <taxon>Spermatophyta</taxon>
        <taxon>Magnoliopsida</taxon>
        <taxon>eudicotyledons</taxon>
        <taxon>Gunneridae</taxon>
        <taxon>Pentapetalae</taxon>
        <taxon>rosids</taxon>
        <taxon>malvids</taxon>
        <taxon>Malvales</taxon>
        <taxon>Malvaceae</taxon>
        <taxon>Grewioideae</taxon>
        <taxon>Apeibeae</taxon>
        <taxon>Corchorus</taxon>
    </lineage>
</organism>
<accession>A0A1R3G367</accession>
<keyword evidence="2" id="KW-1185">Reference proteome</keyword>
<comment type="caution">
    <text evidence="1">The sequence shown here is derived from an EMBL/GenBank/DDBJ whole genome shotgun (WGS) entry which is preliminary data.</text>
</comment>